<comment type="function">
    <text evidence="2">Metalloprotease involved in CcdA degradation. Suppresses the inhibitory activity of the carbon storage regulator (CsrA).</text>
</comment>
<dbReference type="InterPro" id="IPR035068">
    <property type="entry name" value="TldD/PmbA_N"/>
</dbReference>
<dbReference type="HOGENOM" id="CLU_026425_0_0_6"/>
<dbReference type="SUPFAM" id="SSF111283">
    <property type="entry name" value="Putative modulator of DNA gyrase, PmbA/TldD"/>
    <property type="match status" value="1"/>
</dbReference>
<dbReference type="Pfam" id="PF19290">
    <property type="entry name" value="PmbA_TldD_2nd"/>
    <property type="match status" value="1"/>
</dbReference>
<protein>
    <submittedName>
        <fullName evidence="6">PmbA protein putative modulatory Zn-dependent protease</fullName>
    </submittedName>
</protein>
<dbReference type="InterPro" id="IPR002510">
    <property type="entry name" value="Metalloprtase-TldD/E_N"/>
</dbReference>
<dbReference type="KEGG" id="bfl:Bfl298"/>
<dbReference type="Gene3D" id="3.30.2290.10">
    <property type="entry name" value="PmbA/TldD superfamily"/>
    <property type="match status" value="1"/>
</dbReference>
<keyword evidence="6" id="KW-0645">Protease</keyword>
<proteinExistence type="inferred from homology"/>
<dbReference type="InterPro" id="IPR045569">
    <property type="entry name" value="Metalloprtase-TldD/E_C"/>
</dbReference>
<evidence type="ECO:0000259" key="4">
    <source>
        <dbReference type="Pfam" id="PF19289"/>
    </source>
</evidence>
<dbReference type="GO" id="GO:0008237">
    <property type="term" value="F:metallopeptidase activity"/>
    <property type="evidence" value="ECO:0007669"/>
    <property type="project" value="InterPro"/>
</dbReference>
<feature type="domain" description="Metalloprotease TldD/E C-terminal" evidence="4">
    <location>
        <begin position="239"/>
        <end position="446"/>
    </location>
</feature>
<evidence type="ECO:0000256" key="2">
    <source>
        <dbReference type="ARBA" id="ARBA00025682"/>
    </source>
</evidence>
<accession>Q7VRC0</accession>
<keyword evidence="6" id="KW-0378">Hydrolase</keyword>
<dbReference type="Proteomes" id="UP000002192">
    <property type="component" value="Chromosome"/>
</dbReference>
<dbReference type="Pfam" id="PF19289">
    <property type="entry name" value="PmbA_TldD_3rd"/>
    <property type="match status" value="1"/>
</dbReference>
<organism evidence="6 7">
    <name type="scientific">Blochmanniella floridana</name>
    <dbReference type="NCBI Taxonomy" id="203907"/>
    <lineage>
        <taxon>Bacteria</taxon>
        <taxon>Pseudomonadati</taxon>
        <taxon>Pseudomonadota</taxon>
        <taxon>Gammaproteobacteria</taxon>
        <taxon>Enterobacterales</taxon>
        <taxon>Enterobacteriaceae</taxon>
        <taxon>ant endosymbionts</taxon>
        <taxon>Candidatus Blochmanniella</taxon>
    </lineage>
</organism>
<dbReference type="EMBL" id="BX248583">
    <property type="protein sequence ID" value="CAD83369.1"/>
    <property type="molecule type" value="Genomic_DNA"/>
</dbReference>
<feature type="domain" description="Metalloprotease TldD/E N-terminal" evidence="3">
    <location>
        <begin position="34"/>
        <end position="97"/>
    </location>
</feature>
<dbReference type="Pfam" id="PF01523">
    <property type="entry name" value="PmbA_TldD_1st"/>
    <property type="match status" value="1"/>
</dbReference>
<dbReference type="PANTHER" id="PTHR43421">
    <property type="entry name" value="METALLOPROTEASE PMBA"/>
    <property type="match status" value="1"/>
</dbReference>
<evidence type="ECO:0000256" key="1">
    <source>
        <dbReference type="ARBA" id="ARBA00005836"/>
    </source>
</evidence>
<sequence>MNIINQDIDKRSAFLEKIVYQALELTRKYSQESEVSIIKTTGITVNTLGERIENAEFNDNEVLKVIVFLNKKKGVAFSNNLNMQAVVDTINAAVNIASYTSKDKCSGISDQELLSFDPIYLDLLHPIKLDINFGIKLASQAEKIALQYDKRIICTEGSRFNSYVTTKVFGNSHGMLSSYSSSQHALYCSVIAERDGIMQQNYAYTLNRVFNKLNTPEWVGQESARRAIARLGSKKIKTMKSKVLFASEIATSLFQHLSSAIQGNNVYRKSTFLLHQLGKKIFPSWISIKELPHVSRELGSAPFDNEGVKTSNKLIIKNGVLNSWLLDTYSARKINFKNTGNSGGIYNWYVSCHNISFYELIEDMQRGLIVTDLMGQGVNIVTGHYSRGICGFWVENGEIQYPVNEVAISGNLMEMFSNIVAISNDIETRTNIRCGSVLIDSMQIAGI</sequence>
<comment type="similarity">
    <text evidence="1">Belongs to the peptidase U62 family.</text>
</comment>
<name>Q7VRC0_BLOFL</name>
<gene>
    <name evidence="6" type="primary">pmbA</name>
    <name evidence="6" type="ordered locus">Bfl298</name>
</gene>
<dbReference type="eggNOG" id="COG0312">
    <property type="taxonomic scope" value="Bacteria"/>
</dbReference>
<evidence type="ECO:0000313" key="7">
    <source>
        <dbReference type="Proteomes" id="UP000002192"/>
    </source>
</evidence>
<dbReference type="InterPro" id="IPR045570">
    <property type="entry name" value="Metalloprtase-TldD/E_cen_dom"/>
</dbReference>
<dbReference type="NCBIfam" id="NF008268">
    <property type="entry name" value="PRK11040.1"/>
    <property type="match status" value="1"/>
</dbReference>
<feature type="domain" description="Metalloprotease TldD/E central" evidence="5">
    <location>
        <begin position="125"/>
        <end position="231"/>
    </location>
</feature>
<dbReference type="PANTHER" id="PTHR43421:SF1">
    <property type="entry name" value="METALLOPROTEASE PMBA"/>
    <property type="match status" value="1"/>
</dbReference>
<keyword evidence="7" id="KW-1185">Reference proteome</keyword>
<dbReference type="OrthoDB" id="9803618at2"/>
<dbReference type="STRING" id="203907.Bfl298"/>
<dbReference type="AlphaFoldDB" id="Q7VRC0"/>
<reference evidence="6 7" key="1">
    <citation type="journal article" date="2003" name="Proc. Natl. Acad. Sci. U.S.A.">
        <title>The genome sequence of Blochmannia floridanus: comparative analysis of reduced genomes.</title>
        <authorList>
            <person name="Gil R."/>
            <person name="Silva F.J."/>
            <person name="Zientz E."/>
            <person name="Delmotte F."/>
            <person name="Gonzalez-Candelas F."/>
            <person name="Latorre A."/>
            <person name="Rausell C."/>
            <person name="Kramerbeek J."/>
            <person name="Gadau J."/>
            <person name="Hoelldobler B."/>
            <person name="van Ham R.C.H.J."/>
            <person name="Gross R."/>
            <person name="Moya A."/>
        </authorList>
    </citation>
    <scope>NUCLEOTIDE SEQUENCE [LARGE SCALE GENOMIC DNA]</scope>
</reference>
<dbReference type="GO" id="GO:0005829">
    <property type="term" value="C:cytosol"/>
    <property type="evidence" value="ECO:0007669"/>
    <property type="project" value="TreeGrafter"/>
</dbReference>
<evidence type="ECO:0000313" key="6">
    <source>
        <dbReference type="EMBL" id="CAD83369.1"/>
    </source>
</evidence>
<dbReference type="InterPro" id="IPR047657">
    <property type="entry name" value="PmbA"/>
</dbReference>
<evidence type="ECO:0000259" key="5">
    <source>
        <dbReference type="Pfam" id="PF19290"/>
    </source>
</evidence>
<evidence type="ECO:0000259" key="3">
    <source>
        <dbReference type="Pfam" id="PF01523"/>
    </source>
</evidence>
<dbReference type="GO" id="GO:0006508">
    <property type="term" value="P:proteolysis"/>
    <property type="evidence" value="ECO:0007669"/>
    <property type="project" value="UniProtKB-KW"/>
</dbReference>
<dbReference type="InterPro" id="IPR036059">
    <property type="entry name" value="TldD/PmbA_sf"/>
</dbReference>